<keyword evidence="8" id="KW-0492">Microsome</keyword>
<evidence type="ECO:0000256" key="2">
    <source>
        <dbReference type="ARBA" id="ARBA00004174"/>
    </source>
</evidence>
<dbReference type="InterPro" id="IPR050476">
    <property type="entry name" value="Insect_CytP450_Detox"/>
</dbReference>
<dbReference type="InterPro" id="IPR036396">
    <property type="entry name" value="Cyt_P450_sf"/>
</dbReference>
<gene>
    <name evidence="14" type="primary">CP6G1</name>
</gene>
<dbReference type="Pfam" id="PF00067">
    <property type="entry name" value="p450"/>
    <property type="match status" value="1"/>
</dbReference>
<comment type="similarity">
    <text evidence="4">Belongs to the cytochrome P450 family.</text>
</comment>
<organism evidence="14">
    <name type="scientific">Bactrocera dorsalis</name>
    <name type="common">Oriental fruit fly</name>
    <name type="synonym">Dacus dorsalis</name>
    <dbReference type="NCBI Taxonomy" id="27457"/>
    <lineage>
        <taxon>Eukaryota</taxon>
        <taxon>Metazoa</taxon>
        <taxon>Ecdysozoa</taxon>
        <taxon>Arthropoda</taxon>
        <taxon>Hexapoda</taxon>
        <taxon>Insecta</taxon>
        <taxon>Pterygota</taxon>
        <taxon>Neoptera</taxon>
        <taxon>Endopterygota</taxon>
        <taxon>Diptera</taxon>
        <taxon>Brachycera</taxon>
        <taxon>Muscomorpha</taxon>
        <taxon>Tephritoidea</taxon>
        <taxon>Tephritidae</taxon>
        <taxon>Bactrocera</taxon>
        <taxon>Bactrocera</taxon>
    </lineage>
</organism>
<feature type="transmembrane region" description="Helical" evidence="13">
    <location>
        <begin position="63"/>
        <end position="83"/>
    </location>
</feature>
<evidence type="ECO:0000256" key="4">
    <source>
        <dbReference type="ARBA" id="ARBA00010617"/>
    </source>
</evidence>
<dbReference type="GO" id="GO:0046680">
    <property type="term" value="P:response to DDT"/>
    <property type="evidence" value="ECO:0007669"/>
    <property type="project" value="TreeGrafter"/>
</dbReference>
<dbReference type="AlphaFoldDB" id="A0A034VUR1"/>
<feature type="transmembrane region" description="Helical" evidence="13">
    <location>
        <begin position="23"/>
        <end position="43"/>
    </location>
</feature>
<evidence type="ECO:0000256" key="6">
    <source>
        <dbReference type="ARBA" id="ARBA00022723"/>
    </source>
</evidence>
<evidence type="ECO:0000256" key="3">
    <source>
        <dbReference type="ARBA" id="ARBA00004406"/>
    </source>
</evidence>
<keyword evidence="7" id="KW-0256">Endoplasmic reticulum</keyword>
<dbReference type="GO" id="GO:0005789">
    <property type="term" value="C:endoplasmic reticulum membrane"/>
    <property type="evidence" value="ECO:0007669"/>
    <property type="project" value="UniProtKB-SubCell"/>
</dbReference>
<dbReference type="GO" id="GO:0020037">
    <property type="term" value="F:heme binding"/>
    <property type="evidence" value="ECO:0007669"/>
    <property type="project" value="InterPro"/>
</dbReference>
<dbReference type="GO" id="GO:0046701">
    <property type="term" value="P:insecticide catabolic process"/>
    <property type="evidence" value="ECO:0007669"/>
    <property type="project" value="TreeGrafter"/>
</dbReference>
<feature type="non-terminal residue" evidence="14">
    <location>
        <position position="167"/>
    </location>
</feature>
<comment type="cofactor">
    <cofactor evidence="1">
        <name>heme</name>
        <dbReference type="ChEBI" id="CHEBI:30413"/>
    </cofactor>
</comment>
<keyword evidence="13" id="KW-0812">Transmembrane</keyword>
<dbReference type="GO" id="GO:0004497">
    <property type="term" value="F:monooxygenase activity"/>
    <property type="evidence" value="ECO:0007669"/>
    <property type="project" value="UniProtKB-KW"/>
</dbReference>
<dbReference type="OrthoDB" id="2789670at2759"/>
<keyword evidence="12 13" id="KW-0472">Membrane</keyword>
<name>A0A034VUR1_BACDO</name>
<proteinExistence type="inferred from homology"/>
<evidence type="ECO:0000256" key="5">
    <source>
        <dbReference type="ARBA" id="ARBA00022617"/>
    </source>
</evidence>
<evidence type="ECO:0000256" key="11">
    <source>
        <dbReference type="ARBA" id="ARBA00023033"/>
    </source>
</evidence>
<evidence type="ECO:0000256" key="7">
    <source>
        <dbReference type="ARBA" id="ARBA00022824"/>
    </source>
</evidence>
<dbReference type="Gene3D" id="1.10.630.10">
    <property type="entry name" value="Cytochrome P450"/>
    <property type="match status" value="1"/>
</dbReference>
<keyword evidence="6" id="KW-0479">Metal-binding</keyword>
<dbReference type="EMBL" id="GAKP01013367">
    <property type="protein sequence ID" value="JAC45585.1"/>
    <property type="molecule type" value="Transcribed_RNA"/>
</dbReference>
<dbReference type="GO" id="GO:0016705">
    <property type="term" value="F:oxidoreductase activity, acting on paired donors, with incorporation or reduction of molecular oxygen"/>
    <property type="evidence" value="ECO:0007669"/>
    <property type="project" value="InterPro"/>
</dbReference>
<evidence type="ECO:0000256" key="13">
    <source>
        <dbReference type="SAM" id="Phobius"/>
    </source>
</evidence>
<protein>
    <submittedName>
        <fullName evidence="14">Cytochrome P450 6g1</fullName>
    </submittedName>
</protein>
<keyword evidence="11" id="KW-0503">Monooxygenase</keyword>
<keyword evidence="5" id="KW-0349">Heme</keyword>
<dbReference type="GO" id="GO:0005506">
    <property type="term" value="F:iron ion binding"/>
    <property type="evidence" value="ECO:0007669"/>
    <property type="project" value="InterPro"/>
</dbReference>
<dbReference type="PANTHER" id="PTHR24292:SF45">
    <property type="entry name" value="CYTOCHROME P450 6G1-RELATED"/>
    <property type="match status" value="1"/>
</dbReference>
<evidence type="ECO:0000313" key="14">
    <source>
        <dbReference type="EMBL" id="JAC45585.1"/>
    </source>
</evidence>
<keyword evidence="9" id="KW-0560">Oxidoreductase</keyword>
<evidence type="ECO:0000256" key="1">
    <source>
        <dbReference type="ARBA" id="ARBA00001971"/>
    </source>
</evidence>
<feature type="non-terminal residue" evidence="14">
    <location>
        <position position="1"/>
    </location>
</feature>
<comment type="subcellular location">
    <subcellularLocation>
        <location evidence="3">Endoplasmic reticulum membrane</location>
        <topology evidence="3">Peripheral membrane protein</topology>
    </subcellularLocation>
    <subcellularLocation>
        <location evidence="2">Microsome membrane</location>
        <topology evidence="2">Peripheral membrane protein</topology>
    </subcellularLocation>
</comment>
<reference evidence="14" key="1">
    <citation type="journal article" date="2014" name="BMC Genomics">
        <title>Characterizing the developmental transcriptome of the oriental fruit fly, Bactrocera dorsalis (Diptera: Tephritidae) through comparative genomic analysis with Drosophila melanogaster utilizing modENCODE datasets.</title>
        <authorList>
            <person name="Geib S.M."/>
            <person name="Calla B."/>
            <person name="Hall B."/>
            <person name="Hou S."/>
            <person name="Manoukis N.C."/>
        </authorList>
    </citation>
    <scope>NUCLEOTIDE SEQUENCE</scope>
    <source>
        <strain evidence="14">Punador</strain>
    </source>
</reference>
<keyword evidence="10" id="KW-0408">Iron</keyword>
<evidence type="ECO:0000256" key="8">
    <source>
        <dbReference type="ARBA" id="ARBA00022848"/>
    </source>
</evidence>
<dbReference type="PANTHER" id="PTHR24292">
    <property type="entry name" value="CYTOCHROME P450"/>
    <property type="match status" value="1"/>
</dbReference>
<keyword evidence="13" id="KW-1133">Transmembrane helix</keyword>
<evidence type="ECO:0000256" key="9">
    <source>
        <dbReference type="ARBA" id="ARBA00023002"/>
    </source>
</evidence>
<evidence type="ECO:0000256" key="12">
    <source>
        <dbReference type="ARBA" id="ARBA00023136"/>
    </source>
</evidence>
<accession>A0A034VUR1</accession>
<sequence length="167" mass="19296">GSALQNVVRNLKRICKNYFTKEHIMLSVNTACLLAALLGLVYIWCRYTYGYWKRNKIPYMTPFPLIGNMQVLFTMSNSFYLYLSEIYKDAKMSKAAAVGIYILNRPALVLREPELIKNVLIKEFPKFLNRSGGCDPHDDPLGSNNLFFIQDQPWKDLRSKITPVFTT</sequence>
<dbReference type="InterPro" id="IPR001128">
    <property type="entry name" value="Cyt_P450"/>
</dbReference>
<dbReference type="SUPFAM" id="SSF48264">
    <property type="entry name" value="Cytochrome P450"/>
    <property type="match status" value="1"/>
</dbReference>
<evidence type="ECO:0000256" key="10">
    <source>
        <dbReference type="ARBA" id="ARBA00023004"/>
    </source>
</evidence>